<dbReference type="RefSeq" id="WP_357780053.1">
    <property type="nucleotide sequence ID" value="NZ_JBFAKC010000002.1"/>
</dbReference>
<feature type="domain" description="Methyltransferase" evidence="2">
    <location>
        <begin position="60"/>
        <end position="154"/>
    </location>
</feature>
<dbReference type="GO" id="GO:0008168">
    <property type="term" value="F:methyltransferase activity"/>
    <property type="evidence" value="ECO:0007669"/>
    <property type="project" value="UniProtKB-KW"/>
</dbReference>
<proteinExistence type="predicted"/>
<dbReference type="EC" id="2.1.-.-" evidence="3"/>
<dbReference type="SUPFAM" id="SSF53335">
    <property type="entry name" value="S-adenosyl-L-methionine-dependent methyltransferases"/>
    <property type="match status" value="1"/>
</dbReference>
<dbReference type="Proteomes" id="UP001551695">
    <property type="component" value="Unassembled WGS sequence"/>
</dbReference>
<evidence type="ECO:0000313" key="3">
    <source>
        <dbReference type="EMBL" id="MEV0706662.1"/>
    </source>
</evidence>
<keyword evidence="1 3" id="KW-0808">Transferase</keyword>
<evidence type="ECO:0000313" key="4">
    <source>
        <dbReference type="Proteomes" id="UP001551695"/>
    </source>
</evidence>
<accession>A0ABV3FMM9</accession>
<dbReference type="EMBL" id="JBFAKC010000002">
    <property type="protein sequence ID" value="MEV0706662.1"/>
    <property type="molecule type" value="Genomic_DNA"/>
</dbReference>
<dbReference type="Gene3D" id="3.40.50.150">
    <property type="entry name" value="Vaccinia Virus protein VP39"/>
    <property type="match status" value="1"/>
</dbReference>
<dbReference type="CDD" id="cd02440">
    <property type="entry name" value="AdoMet_MTases"/>
    <property type="match status" value="1"/>
</dbReference>
<comment type="caution">
    <text evidence="3">The sequence shown here is derived from an EMBL/GenBank/DDBJ whole genome shotgun (WGS) entry which is preliminary data.</text>
</comment>
<sequence length="226" mass="24338">MTGNRQQFDSVTSRTENEIGLLITKPRGYRLVKSLYLLGRVGALNTALIRESGAGPGADVLDIGCGPGDLVRAMGERVGPDGSVTGVDPSPRMIEYATARSSAGCRFEVRAAQDITAPDASYDLVTCTFVMHHIPEQHRRAAIAHMYRVLRPGGRLLLADTYPGGRLKAAVAIMSRFAAARAHDHAEDPVAAIDIRRYREDLRGAGFRTVDFTTVGSSTAMLLAVK</sequence>
<gene>
    <name evidence="3" type="ORF">AB0I48_03770</name>
</gene>
<name>A0ABV3FMM9_9NOCA</name>
<organism evidence="3 4">
    <name type="scientific">Nocardia aurea</name>
    <dbReference type="NCBI Taxonomy" id="2144174"/>
    <lineage>
        <taxon>Bacteria</taxon>
        <taxon>Bacillati</taxon>
        <taxon>Actinomycetota</taxon>
        <taxon>Actinomycetes</taxon>
        <taxon>Mycobacteriales</taxon>
        <taxon>Nocardiaceae</taxon>
        <taxon>Nocardia</taxon>
    </lineage>
</organism>
<dbReference type="GO" id="GO:0032259">
    <property type="term" value="P:methylation"/>
    <property type="evidence" value="ECO:0007669"/>
    <property type="project" value="UniProtKB-KW"/>
</dbReference>
<evidence type="ECO:0000259" key="2">
    <source>
        <dbReference type="Pfam" id="PF13649"/>
    </source>
</evidence>
<reference evidence="3 4" key="1">
    <citation type="submission" date="2024-06" db="EMBL/GenBank/DDBJ databases">
        <title>The Natural Products Discovery Center: Release of the First 8490 Sequenced Strains for Exploring Actinobacteria Biosynthetic Diversity.</title>
        <authorList>
            <person name="Kalkreuter E."/>
            <person name="Kautsar S.A."/>
            <person name="Yang D."/>
            <person name="Bader C.D."/>
            <person name="Teijaro C.N."/>
            <person name="Fluegel L."/>
            <person name="Davis C.M."/>
            <person name="Simpson J.R."/>
            <person name="Lauterbach L."/>
            <person name="Steele A.D."/>
            <person name="Gui C."/>
            <person name="Meng S."/>
            <person name="Li G."/>
            <person name="Viehrig K."/>
            <person name="Ye F."/>
            <person name="Su P."/>
            <person name="Kiefer A.F."/>
            <person name="Nichols A."/>
            <person name="Cepeda A.J."/>
            <person name="Yan W."/>
            <person name="Fan B."/>
            <person name="Jiang Y."/>
            <person name="Adhikari A."/>
            <person name="Zheng C.-J."/>
            <person name="Schuster L."/>
            <person name="Cowan T.M."/>
            <person name="Smanski M.J."/>
            <person name="Chevrette M.G."/>
            <person name="De Carvalho L.P.S."/>
            <person name="Shen B."/>
        </authorList>
    </citation>
    <scope>NUCLEOTIDE SEQUENCE [LARGE SCALE GENOMIC DNA]</scope>
    <source>
        <strain evidence="3 4">NPDC050403</strain>
    </source>
</reference>
<dbReference type="InterPro" id="IPR029063">
    <property type="entry name" value="SAM-dependent_MTases_sf"/>
</dbReference>
<dbReference type="InterPro" id="IPR041698">
    <property type="entry name" value="Methyltransf_25"/>
</dbReference>
<protein>
    <submittedName>
        <fullName evidence="3">Class I SAM-dependent methyltransferase</fullName>
        <ecNumber evidence="3">2.1.-.-</ecNumber>
    </submittedName>
</protein>
<evidence type="ECO:0000256" key="1">
    <source>
        <dbReference type="ARBA" id="ARBA00022679"/>
    </source>
</evidence>
<keyword evidence="4" id="KW-1185">Reference proteome</keyword>
<dbReference type="Pfam" id="PF13649">
    <property type="entry name" value="Methyltransf_25"/>
    <property type="match status" value="1"/>
</dbReference>
<dbReference type="PANTHER" id="PTHR43861">
    <property type="entry name" value="TRANS-ACONITATE 2-METHYLTRANSFERASE-RELATED"/>
    <property type="match status" value="1"/>
</dbReference>
<keyword evidence="3" id="KW-0489">Methyltransferase</keyword>